<dbReference type="PIRSF" id="PIRSF000216">
    <property type="entry name" value="NADH_DH_24kDa"/>
    <property type="match status" value="1"/>
</dbReference>
<dbReference type="Gene3D" id="1.10.10.1590">
    <property type="entry name" value="NADH-quinone oxidoreductase subunit E"/>
    <property type="match status" value="1"/>
</dbReference>
<feature type="binding site" evidence="7">
    <location>
        <position position="142"/>
    </location>
    <ligand>
        <name>[2Fe-2S] cluster</name>
        <dbReference type="ChEBI" id="CHEBI:190135"/>
    </ligand>
</feature>
<dbReference type="Pfam" id="PF01257">
    <property type="entry name" value="2Fe-2S_thioredx"/>
    <property type="match status" value="1"/>
</dbReference>
<dbReference type="InterPro" id="IPR041921">
    <property type="entry name" value="NuoE_N"/>
</dbReference>
<evidence type="ECO:0000259" key="8">
    <source>
        <dbReference type="PROSITE" id="PS50943"/>
    </source>
</evidence>
<dbReference type="PANTHER" id="PTHR43342">
    <property type="entry name" value="NADH-QUINONE OXIDOREDUCTASE, E SUBUNIT"/>
    <property type="match status" value="1"/>
</dbReference>
<evidence type="ECO:0000256" key="1">
    <source>
        <dbReference type="ARBA" id="ARBA00010643"/>
    </source>
</evidence>
<evidence type="ECO:0000256" key="3">
    <source>
        <dbReference type="ARBA" id="ARBA00022723"/>
    </source>
</evidence>
<dbReference type="InterPro" id="IPR036249">
    <property type="entry name" value="Thioredoxin-like_sf"/>
</dbReference>
<proteinExistence type="inferred from homology"/>
<accession>A0A7V8N0C5</accession>
<protein>
    <submittedName>
        <fullName evidence="9">NAD(P)H-dependent oxidoreductase subunit E</fullName>
    </submittedName>
</protein>
<name>A0A7V8N0C5_9LACT</name>
<feature type="domain" description="HTH cro/C1-type" evidence="8">
    <location>
        <begin position="58"/>
        <end position="74"/>
    </location>
</feature>
<evidence type="ECO:0000256" key="6">
    <source>
        <dbReference type="ARBA" id="ARBA00034078"/>
    </source>
</evidence>
<evidence type="ECO:0000256" key="7">
    <source>
        <dbReference type="PIRSR" id="PIRSR000216-1"/>
    </source>
</evidence>
<dbReference type="AlphaFoldDB" id="A0A7V8N0C5"/>
<dbReference type="GO" id="GO:0051537">
    <property type="term" value="F:2 iron, 2 sulfur cluster binding"/>
    <property type="evidence" value="ECO:0007669"/>
    <property type="project" value="UniProtKB-KW"/>
</dbReference>
<dbReference type="PROSITE" id="PS50943">
    <property type="entry name" value="HTH_CROC1"/>
    <property type="match status" value="1"/>
</dbReference>
<feature type="binding site" evidence="7">
    <location>
        <position position="97"/>
    </location>
    <ligand>
        <name>[2Fe-2S] cluster</name>
        <dbReference type="ChEBI" id="CHEBI:190135"/>
    </ligand>
</feature>
<dbReference type="EMBL" id="JACBNY010000004">
    <property type="protein sequence ID" value="MBA0016269.1"/>
    <property type="molecule type" value="Genomic_DNA"/>
</dbReference>
<feature type="binding site" evidence="7">
    <location>
        <position position="138"/>
    </location>
    <ligand>
        <name>[2Fe-2S] cluster</name>
        <dbReference type="ChEBI" id="CHEBI:190135"/>
    </ligand>
</feature>
<evidence type="ECO:0000256" key="5">
    <source>
        <dbReference type="ARBA" id="ARBA00023014"/>
    </source>
</evidence>
<feature type="binding site" evidence="7">
    <location>
        <position position="102"/>
    </location>
    <ligand>
        <name>[2Fe-2S] cluster</name>
        <dbReference type="ChEBI" id="CHEBI:190135"/>
    </ligand>
</feature>
<dbReference type="InterPro" id="IPR042128">
    <property type="entry name" value="NuoE_dom"/>
</dbReference>
<comment type="cofactor">
    <cofactor evidence="6">
        <name>[2Fe-2S] cluster</name>
        <dbReference type="ChEBI" id="CHEBI:190135"/>
    </cofactor>
</comment>
<dbReference type="PANTHER" id="PTHR43342:SF2">
    <property type="entry name" value="POTENTIAL NAD-REDUCING HYDROGENASE SUBUNIT"/>
    <property type="match status" value="1"/>
</dbReference>
<dbReference type="GO" id="GO:0046872">
    <property type="term" value="F:metal ion binding"/>
    <property type="evidence" value="ECO:0007669"/>
    <property type="project" value="UniProtKB-KW"/>
</dbReference>
<dbReference type="GO" id="GO:0016491">
    <property type="term" value="F:oxidoreductase activity"/>
    <property type="evidence" value="ECO:0007669"/>
    <property type="project" value="InterPro"/>
</dbReference>
<comment type="similarity">
    <text evidence="1">Belongs to the complex I 24 kDa subunit family.</text>
</comment>
<dbReference type="InterPro" id="IPR002023">
    <property type="entry name" value="NuoE-like"/>
</dbReference>
<sequence>MKGVTVVIERKIVQADFVETESQKEEFEMALSRLGSQRGAQMPLLQETQRIYGYLPKELLERMAKALDVPLEELYSTATFYSQFSFVAKGEYTISICMGTACYVKGAGDILDDLSTLLAIKSGETTEDKKFTLESCRCIGACGLAPVLKVNEEVYGRLNKKKSEKVLATYQKEASGV</sequence>
<gene>
    <name evidence="9" type="ORF">HZR21_03760</name>
</gene>
<keyword evidence="3 7" id="KW-0479">Metal-binding</keyword>
<evidence type="ECO:0000313" key="9">
    <source>
        <dbReference type="EMBL" id="MBA0016269.1"/>
    </source>
</evidence>
<organism evidence="9 10">
    <name type="scientific">Pseudolactococcus laudensis</name>
    <dbReference type="NCBI Taxonomy" id="1494461"/>
    <lineage>
        <taxon>Bacteria</taxon>
        <taxon>Bacillati</taxon>
        <taxon>Bacillota</taxon>
        <taxon>Bacilli</taxon>
        <taxon>Lactobacillales</taxon>
        <taxon>Streptococcaceae</taxon>
        <taxon>Pseudolactococcus</taxon>
    </lineage>
</organism>
<dbReference type="CDD" id="cd03064">
    <property type="entry name" value="TRX_Fd_NuoE"/>
    <property type="match status" value="1"/>
</dbReference>
<keyword evidence="10" id="KW-1185">Reference proteome</keyword>
<keyword evidence="2 7" id="KW-0001">2Fe-2S</keyword>
<dbReference type="Proteomes" id="UP000530186">
    <property type="component" value="Unassembled WGS sequence"/>
</dbReference>
<dbReference type="InterPro" id="IPR001387">
    <property type="entry name" value="Cro/C1-type_HTH"/>
</dbReference>
<dbReference type="Gene3D" id="3.40.30.10">
    <property type="entry name" value="Glutaredoxin"/>
    <property type="match status" value="1"/>
</dbReference>
<comment type="caution">
    <text evidence="9">The sequence shown here is derived from an EMBL/GenBank/DDBJ whole genome shotgun (WGS) entry which is preliminary data.</text>
</comment>
<evidence type="ECO:0000256" key="2">
    <source>
        <dbReference type="ARBA" id="ARBA00022714"/>
    </source>
</evidence>
<keyword evidence="4 7" id="KW-0408">Iron</keyword>
<dbReference type="InterPro" id="IPR028431">
    <property type="entry name" value="NADP_DH_HndA-like"/>
</dbReference>
<dbReference type="SUPFAM" id="SSF52833">
    <property type="entry name" value="Thioredoxin-like"/>
    <property type="match status" value="1"/>
</dbReference>
<keyword evidence="5 7" id="KW-0411">Iron-sulfur</keyword>
<comment type="cofactor">
    <cofactor evidence="7">
        <name>[2Fe-2S] cluster</name>
        <dbReference type="ChEBI" id="CHEBI:190135"/>
    </cofactor>
    <text evidence="7">Binds 1 [2Fe-2S] cluster.</text>
</comment>
<reference evidence="9 10" key="1">
    <citation type="submission" date="2020-07" db="EMBL/GenBank/DDBJ databases">
        <authorList>
            <person name="Hilgarth M."/>
            <person name="Werum V."/>
            <person name="Vogel R.F."/>
        </authorList>
    </citation>
    <scope>NUCLEOTIDE SEQUENCE [LARGE SCALE GENOMIC DNA]</scope>
    <source>
        <strain evidence="9 10">DSM 28961</strain>
    </source>
</reference>
<evidence type="ECO:0000313" key="10">
    <source>
        <dbReference type="Proteomes" id="UP000530186"/>
    </source>
</evidence>
<evidence type="ECO:0000256" key="4">
    <source>
        <dbReference type="ARBA" id="ARBA00023004"/>
    </source>
</evidence>